<evidence type="ECO:0000313" key="4">
    <source>
        <dbReference type="EMBL" id="TFY51031.1"/>
    </source>
</evidence>
<keyword evidence="5" id="KW-1185">Reference proteome</keyword>
<dbReference type="OrthoDB" id="2107166at2759"/>
<dbReference type="Pfam" id="PF01476">
    <property type="entry name" value="LysM"/>
    <property type="match status" value="1"/>
</dbReference>
<dbReference type="Gene3D" id="3.10.350.10">
    <property type="entry name" value="LysM domain"/>
    <property type="match status" value="1"/>
</dbReference>
<organism evidence="4 5">
    <name type="scientific">Dentipellis fragilis</name>
    <dbReference type="NCBI Taxonomy" id="205917"/>
    <lineage>
        <taxon>Eukaryota</taxon>
        <taxon>Fungi</taxon>
        <taxon>Dikarya</taxon>
        <taxon>Basidiomycota</taxon>
        <taxon>Agaricomycotina</taxon>
        <taxon>Agaricomycetes</taxon>
        <taxon>Russulales</taxon>
        <taxon>Hericiaceae</taxon>
        <taxon>Dentipellis</taxon>
    </lineage>
</organism>
<protein>
    <recommendedName>
        <fullName evidence="3">LysM domain-containing protein</fullName>
    </recommendedName>
</protein>
<dbReference type="STRING" id="205917.A0A4Y9XP79"/>
<dbReference type="AlphaFoldDB" id="A0A4Y9XP79"/>
<feature type="domain" description="LysM" evidence="3">
    <location>
        <begin position="139"/>
        <end position="183"/>
    </location>
</feature>
<comment type="caution">
    <text evidence="4">The sequence shown here is derived from an EMBL/GenBank/DDBJ whole genome shotgun (WGS) entry which is preliminary data.</text>
</comment>
<feature type="transmembrane region" description="Helical" evidence="2">
    <location>
        <begin position="101"/>
        <end position="121"/>
    </location>
</feature>
<evidence type="ECO:0000313" key="5">
    <source>
        <dbReference type="Proteomes" id="UP000298327"/>
    </source>
</evidence>
<dbReference type="InterPro" id="IPR018392">
    <property type="entry name" value="LysM"/>
</dbReference>
<gene>
    <name evidence="4" type="ORF">EVG20_g11202</name>
</gene>
<dbReference type="InterPro" id="IPR036779">
    <property type="entry name" value="LysM_dom_sf"/>
</dbReference>
<name>A0A4Y9XP79_9AGAM</name>
<dbReference type="SUPFAM" id="SSF54106">
    <property type="entry name" value="LysM domain"/>
    <property type="match status" value="1"/>
</dbReference>
<dbReference type="Proteomes" id="UP000298327">
    <property type="component" value="Unassembled WGS sequence"/>
</dbReference>
<keyword evidence="2" id="KW-1133">Transmembrane helix</keyword>
<evidence type="ECO:0000256" key="1">
    <source>
        <dbReference type="SAM" id="MobiDB-lite"/>
    </source>
</evidence>
<keyword evidence="2" id="KW-0472">Membrane</keyword>
<dbReference type="CDD" id="cd00118">
    <property type="entry name" value="LysM"/>
    <property type="match status" value="1"/>
</dbReference>
<feature type="region of interest" description="Disordered" evidence="1">
    <location>
        <begin position="64"/>
        <end position="88"/>
    </location>
</feature>
<sequence length="190" mass="20882">MGRWTQYDEDDYRLPEGMTRVGYDSDTGKYYFRDKDGSMWEGAEGAQYGEMRRASDVPIAIPEAEGEDVESGPRRADGYAPLAPGLDQAPTHPVSDSSYRMLFPFFLIVIVVLLLVLRVFVFPHSSSHDTVVLCPKGSTASTIVAGDTCWDIAEAHGCKLDDIMKLNPALQCEALKPGNKICVPLDDTSS</sequence>
<dbReference type="EMBL" id="SEOQ01001630">
    <property type="protein sequence ID" value="TFY51031.1"/>
    <property type="molecule type" value="Genomic_DNA"/>
</dbReference>
<evidence type="ECO:0000259" key="3">
    <source>
        <dbReference type="PROSITE" id="PS51782"/>
    </source>
</evidence>
<dbReference type="SMART" id="SM00257">
    <property type="entry name" value="LysM"/>
    <property type="match status" value="1"/>
</dbReference>
<proteinExistence type="predicted"/>
<evidence type="ECO:0000256" key="2">
    <source>
        <dbReference type="SAM" id="Phobius"/>
    </source>
</evidence>
<keyword evidence="2" id="KW-0812">Transmembrane</keyword>
<dbReference type="PROSITE" id="PS51782">
    <property type="entry name" value="LYSM"/>
    <property type="match status" value="1"/>
</dbReference>
<accession>A0A4Y9XP79</accession>
<reference evidence="4 5" key="1">
    <citation type="submission" date="2019-02" db="EMBL/GenBank/DDBJ databases">
        <title>Genome sequencing of the rare red list fungi Dentipellis fragilis.</title>
        <authorList>
            <person name="Buettner E."/>
            <person name="Kellner H."/>
        </authorList>
    </citation>
    <scope>NUCLEOTIDE SEQUENCE [LARGE SCALE GENOMIC DNA]</scope>
    <source>
        <strain evidence="4 5">DSM 105465</strain>
    </source>
</reference>